<evidence type="ECO:0000313" key="2">
    <source>
        <dbReference type="Proteomes" id="UP000297245"/>
    </source>
</evidence>
<accession>A0A4S8M9R9</accession>
<proteinExistence type="predicted"/>
<dbReference type="EMBL" id="ML179124">
    <property type="protein sequence ID" value="THU99149.1"/>
    <property type="molecule type" value="Genomic_DNA"/>
</dbReference>
<organism evidence="1 2">
    <name type="scientific">Dendrothele bispora (strain CBS 962.96)</name>
    <dbReference type="NCBI Taxonomy" id="1314807"/>
    <lineage>
        <taxon>Eukaryota</taxon>
        <taxon>Fungi</taxon>
        <taxon>Dikarya</taxon>
        <taxon>Basidiomycota</taxon>
        <taxon>Agaricomycotina</taxon>
        <taxon>Agaricomycetes</taxon>
        <taxon>Agaricomycetidae</taxon>
        <taxon>Agaricales</taxon>
        <taxon>Agaricales incertae sedis</taxon>
        <taxon>Dendrothele</taxon>
    </lineage>
</organism>
<keyword evidence="2" id="KW-1185">Reference proteome</keyword>
<dbReference type="Proteomes" id="UP000297245">
    <property type="component" value="Unassembled WGS sequence"/>
</dbReference>
<dbReference type="AlphaFoldDB" id="A0A4S8M9R9"/>
<evidence type="ECO:0000313" key="1">
    <source>
        <dbReference type="EMBL" id="THU99149.1"/>
    </source>
</evidence>
<reference evidence="1 2" key="1">
    <citation type="journal article" date="2019" name="Nat. Ecol. Evol.">
        <title>Megaphylogeny resolves global patterns of mushroom evolution.</title>
        <authorList>
            <person name="Varga T."/>
            <person name="Krizsan K."/>
            <person name="Foldi C."/>
            <person name="Dima B."/>
            <person name="Sanchez-Garcia M."/>
            <person name="Sanchez-Ramirez S."/>
            <person name="Szollosi G.J."/>
            <person name="Szarkandi J.G."/>
            <person name="Papp V."/>
            <person name="Albert L."/>
            <person name="Andreopoulos W."/>
            <person name="Angelini C."/>
            <person name="Antonin V."/>
            <person name="Barry K.W."/>
            <person name="Bougher N.L."/>
            <person name="Buchanan P."/>
            <person name="Buyck B."/>
            <person name="Bense V."/>
            <person name="Catcheside P."/>
            <person name="Chovatia M."/>
            <person name="Cooper J."/>
            <person name="Damon W."/>
            <person name="Desjardin D."/>
            <person name="Finy P."/>
            <person name="Geml J."/>
            <person name="Haridas S."/>
            <person name="Hughes K."/>
            <person name="Justo A."/>
            <person name="Karasinski D."/>
            <person name="Kautmanova I."/>
            <person name="Kiss B."/>
            <person name="Kocsube S."/>
            <person name="Kotiranta H."/>
            <person name="LaButti K.M."/>
            <person name="Lechner B.E."/>
            <person name="Liimatainen K."/>
            <person name="Lipzen A."/>
            <person name="Lukacs Z."/>
            <person name="Mihaltcheva S."/>
            <person name="Morgado L.N."/>
            <person name="Niskanen T."/>
            <person name="Noordeloos M.E."/>
            <person name="Ohm R.A."/>
            <person name="Ortiz-Santana B."/>
            <person name="Ovrebo C."/>
            <person name="Racz N."/>
            <person name="Riley R."/>
            <person name="Savchenko A."/>
            <person name="Shiryaev A."/>
            <person name="Soop K."/>
            <person name="Spirin V."/>
            <person name="Szebenyi C."/>
            <person name="Tomsovsky M."/>
            <person name="Tulloss R.E."/>
            <person name="Uehling J."/>
            <person name="Grigoriev I.V."/>
            <person name="Vagvolgyi C."/>
            <person name="Papp T."/>
            <person name="Martin F.M."/>
            <person name="Miettinen O."/>
            <person name="Hibbett D.S."/>
            <person name="Nagy L.G."/>
        </authorList>
    </citation>
    <scope>NUCLEOTIDE SEQUENCE [LARGE SCALE GENOMIC DNA]</scope>
    <source>
        <strain evidence="1 2">CBS 962.96</strain>
    </source>
</reference>
<name>A0A4S8M9R9_DENBC</name>
<sequence length="84" mass="9425">MYLILNDNATALDQSDADPSPEAIRELKVAIDLLFIAIGMLTWDIVQHITDDYTMLKGGLNRPIAIYLISRDVFQVCFSAFVGY</sequence>
<gene>
    <name evidence="1" type="ORF">K435DRAFT_777127</name>
</gene>
<protein>
    <submittedName>
        <fullName evidence="1">Uncharacterized protein</fullName>
    </submittedName>
</protein>